<gene>
    <name evidence="1" type="ORF">EDB92DRAFT_1808774</name>
</gene>
<dbReference type="AlphaFoldDB" id="A0AAD4L4D0"/>
<evidence type="ECO:0000313" key="2">
    <source>
        <dbReference type="Proteomes" id="UP001201163"/>
    </source>
</evidence>
<reference evidence="1" key="1">
    <citation type="submission" date="2022-01" db="EMBL/GenBank/DDBJ databases">
        <title>Comparative genomics reveals a dynamic genome evolution in the ectomycorrhizal milk-cap (Lactarius) mushrooms.</title>
        <authorList>
            <consortium name="DOE Joint Genome Institute"/>
            <person name="Lebreton A."/>
            <person name="Tang N."/>
            <person name="Kuo A."/>
            <person name="LaButti K."/>
            <person name="Drula E."/>
            <person name="Barry K."/>
            <person name="Clum A."/>
            <person name="Lipzen A."/>
            <person name="Mousain D."/>
            <person name="Ng V."/>
            <person name="Wang R."/>
            <person name="Wang X."/>
            <person name="Dai Y."/>
            <person name="Henrissat B."/>
            <person name="Grigoriev I.V."/>
            <person name="Guerin-Laguette A."/>
            <person name="Yu F."/>
            <person name="Martin F.M."/>
        </authorList>
    </citation>
    <scope>NUCLEOTIDE SEQUENCE</scope>
    <source>
        <strain evidence="1">QP</strain>
    </source>
</reference>
<protein>
    <submittedName>
        <fullName evidence="1">Uncharacterized protein</fullName>
    </submittedName>
</protein>
<sequence>MFLQAPWGLTSLPSPVLPSQNNQHIQDWTPFEDHLAFDWAYYHYVNLQSSAAEIAEGLNLWSATSFKHGSTIGAPWRSAKEMYATIDTIEIGSLPFQTFTLQYTGPKPLVPPCWMEEAYELNTYNILEVIQEQLATSDFKSQFDYVPYKEFNGRGERMWSNLMSGQWASMQADELSKEECNDGAMFVPIVAGSDKTTVSVASGHQEYHPIYVSVGNLTNMAQCTHGNSILPVTFLPIPKSESLSHVEFQCFCRHLYHRCLELIFDPLRKYMMMPMVIKCPDGHFRCAVFSLGPYIADYLEQVYLAGIVSNWCAKRVL</sequence>
<evidence type="ECO:0000313" key="1">
    <source>
        <dbReference type="EMBL" id="KAH8977368.1"/>
    </source>
</evidence>
<dbReference type="Proteomes" id="UP001201163">
    <property type="component" value="Unassembled WGS sequence"/>
</dbReference>
<keyword evidence="2" id="KW-1185">Reference proteome</keyword>
<dbReference type="EMBL" id="JAKELL010000318">
    <property type="protein sequence ID" value="KAH8977368.1"/>
    <property type="molecule type" value="Genomic_DNA"/>
</dbReference>
<proteinExistence type="predicted"/>
<name>A0AAD4L4D0_9AGAM</name>
<dbReference type="Pfam" id="PF18759">
    <property type="entry name" value="Plavaka"/>
    <property type="match status" value="1"/>
</dbReference>
<dbReference type="InterPro" id="IPR041078">
    <property type="entry name" value="Plavaka"/>
</dbReference>
<organism evidence="1 2">
    <name type="scientific">Lactarius akahatsu</name>
    <dbReference type="NCBI Taxonomy" id="416441"/>
    <lineage>
        <taxon>Eukaryota</taxon>
        <taxon>Fungi</taxon>
        <taxon>Dikarya</taxon>
        <taxon>Basidiomycota</taxon>
        <taxon>Agaricomycotina</taxon>
        <taxon>Agaricomycetes</taxon>
        <taxon>Russulales</taxon>
        <taxon>Russulaceae</taxon>
        <taxon>Lactarius</taxon>
    </lineage>
</organism>
<comment type="caution">
    <text evidence="1">The sequence shown here is derived from an EMBL/GenBank/DDBJ whole genome shotgun (WGS) entry which is preliminary data.</text>
</comment>
<accession>A0AAD4L4D0</accession>